<name>A0A931IJI8_9NOCA</name>
<dbReference type="EMBL" id="JADMLG010000021">
    <property type="protein sequence ID" value="MBH0781142.1"/>
    <property type="molecule type" value="Genomic_DNA"/>
</dbReference>
<evidence type="ECO:0000313" key="1">
    <source>
        <dbReference type="EMBL" id="MBH0781142.1"/>
    </source>
</evidence>
<dbReference type="Proteomes" id="UP000655751">
    <property type="component" value="Unassembled WGS sequence"/>
</dbReference>
<protein>
    <submittedName>
        <fullName evidence="1">DUF397 domain-containing protein</fullName>
    </submittedName>
</protein>
<sequence>MQQLPEFALGEFKKASASSPSQNCVTVARVDGYTAIRDDKLPDPAGRVPHEQLIILTDDQFDHFQHAVRAGRTVTDHLSLLRRADGMYAMRATTVQLVPDVELLFDHGEIDAFRRGILAHEFALGAALAA</sequence>
<dbReference type="RefSeq" id="WP_196153443.1">
    <property type="nucleotide sequence ID" value="NZ_JADMLG010000021.1"/>
</dbReference>
<dbReference type="AlphaFoldDB" id="A0A931IJI8"/>
<proteinExistence type="predicted"/>
<keyword evidence="2" id="KW-1185">Reference proteome</keyword>
<comment type="caution">
    <text evidence="1">The sequence shown here is derived from an EMBL/GenBank/DDBJ whole genome shotgun (WGS) entry which is preliminary data.</text>
</comment>
<reference evidence="1" key="1">
    <citation type="submission" date="2020-11" db="EMBL/GenBank/DDBJ databases">
        <title>Nocardia NEAU-351.nov., a novel actinomycete isolated from the cow dung.</title>
        <authorList>
            <person name="Zhang X."/>
        </authorList>
    </citation>
    <scope>NUCLEOTIDE SEQUENCE</scope>
    <source>
        <strain evidence="1">NEAU-351</strain>
    </source>
</reference>
<evidence type="ECO:0000313" key="2">
    <source>
        <dbReference type="Proteomes" id="UP000655751"/>
    </source>
</evidence>
<organism evidence="1 2">
    <name type="scientific">Nocardia bovistercoris</name>
    <dbReference type="NCBI Taxonomy" id="2785916"/>
    <lineage>
        <taxon>Bacteria</taxon>
        <taxon>Bacillati</taxon>
        <taxon>Actinomycetota</taxon>
        <taxon>Actinomycetes</taxon>
        <taxon>Mycobacteriales</taxon>
        <taxon>Nocardiaceae</taxon>
        <taxon>Nocardia</taxon>
    </lineage>
</organism>
<gene>
    <name evidence="1" type="ORF">IT779_33200</name>
</gene>
<accession>A0A931IJI8</accession>